<evidence type="ECO:0000313" key="3">
    <source>
        <dbReference type="EMBL" id="TMQ55656.1"/>
    </source>
</evidence>
<dbReference type="PANTHER" id="PTHR43318:SF1">
    <property type="entry name" value="POLYSACCHARIDE BIOSYNTHESIS PROTEIN EPSC-RELATED"/>
    <property type="match status" value="1"/>
</dbReference>
<evidence type="ECO:0000259" key="2">
    <source>
        <dbReference type="Pfam" id="PF02719"/>
    </source>
</evidence>
<organism evidence="3 4">
    <name type="scientific">Eiseniibacteriota bacterium</name>
    <dbReference type="NCBI Taxonomy" id="2212470"/>
    <lineage>
        <taxon>Bacteria</taxon>
        <taxon>Candidatus Eiseniibacteriota</taxon>
    </lineage>
</organism>
<protein>
    <submittedName>
        <fullName evidence="3">NAD-dependent epimerase/dehydratase family protein</fullName>
    </submittedName>
</protein>
<accession>A0A538SW84</accession>
<dbReference type="Proteomes" id="UP000317716">
    <property type="component" value="Unassembled WGS sequence"/>
</dbReference>
<dbReference type="AlphaFoldDB" id="A0A538SW84"/>
<feature type="non-terminal residue" evidence="3">
    <location>
        <position position="1"/>
    </location>
</feature>
<dbReference type="Gene3D" id="3.40.50.720">
    <property type="entry name" value="NAD(P)-binding Rossmann-like Domain"/>
    <property type="match status" value="1"/>
</dbReference>
<dbReference type="Pfam" id="PF02719">
    <property type="entry name" value="Polysacc_synt_2"/>
    <property type="match status" value="1"/>
</dbReference>
<gene>
    <name evidence="3" type="ORF">E6K72_06070</name>
</gene>
<sequence length="276" mass="30035">GTRVMMNAAESHGVDKFVLISTDKAVNPTSVMGASKRLCEMLLQARARASRTRLVAVRFGNVLGSDGSVIPLFQRQLERGGPVTVTHPEARRYFMTISESVRLVLQAAAMGRGGEVFLLDMGEQVLIVDLARQLIRLSGLREGEDVEIVFTGLRAGEKLYEELHSHAEQARMTRHERVLRWELDAPDEGSLAHGVEELVALASGGDGEAIKRCLSRLVPEYREAAVAPPVTIAARDVVDLPLATNSGEPGRKGRNDPPGAIGAAWRWLRSRLGTDA</sequence>
<comment type="similarity">
    <text evidence="1">Belongs to the polysaccharide synthase family.</text>
</comment>
<evidence type="ECO:0000256" key="1">
    <source>
        <dbReference type="ARBA" id="ARBA00007430"/>
    </source>
</evidence>
<dbReference type="InterPro" id="IPR036291">
    <property type="entry name" value="NAD(P)-bd_dom_sf"/>
</dbReference>
<name>A0A538SW84_UNCEI</name>
<feature type="domain" description="Polysaccharide biosynthesis protein CapD-like" evidence="2">
    <location>
        <begin position="1"/>
        <end position="180"/>
    </location>
</feature>
<dbReference type="EMBL" id="VBOS01000203">
    <property type="protein sequence ID" value="TMQ55656.1"/>
    <property type="molecule type" value="Genomic_DNA"/>
</dbReference>
<comment type="caution">
    <text evidence="3">The sequence shown here is derived from an EMBL/GenBank/DDBJ whole genome shotgun (WGS) entry which is preliminary data.</text>
</comment>
<dbReference type="InterPro" id="IPR003869">
    <property type="entry name" value="Polysac_CapD-like"/>
</dbReference>
<proteinExistence type="inferred from homology"/>
<dbReference type="PANTHER" id="PTHR43318">
    <property type="entry name" value="UDP-N-ACETYLGLUCOSAMINE 4,6-DEHYDRATASE"/>
    <property type="match status" value="1"/>
</dbReference>
<dbReference type="InterPro" id="IPR051203">
    <property type="entry name" value="Polysaccharide_Synthase-Rel"/>
</dbReference>
<evidence type="ECO:0000313" key="4">
    <source>
        <dbReference type="Proteomes" id="UP000317716"/>
    </source>
</evidence>
<reference evidence="3 4" key="1">
    <citation type="journal article" date="2019" name="Nat. Microbiol.">
        <title>Mediterranean grassland soil C-N compound turnover is dependent on rainfall and depth, and is mediated by genomically divergent microorganisms.</title>
        <authorList>
            <person name="Diamond S."/>
            <person name="Andeer P.F."/>
            <person name="Li Z."/>
            <person name="Crits-Christoph A."/>
            <person name="Burstein D."/>
            <person name="Anantharaman K."/>
            <person name="Lane K.R."/>
            <person name="Thomas B.C."/>
            <person name="Pan C."/>
            <person name="Northen T.R."/>
            <person name="Banfield J.F."/>
        </authorList>
    </citation>
    <scope>NUCLEOTIDE SEQUENCE [LARGE SCALE GENOMIC DNA]</scope>
    <source>
        <strain evidence="3">WS_2</strain>
    </source>
</reference>
<dbReference type="SUPFAM" id="SSF51735">
    <property type="entry name" value="NAD(P)-binding Rossmann-fold domains"/>
    <property type="match status" value="1"/>
</dbReference>